<organism evidence="1 2">
    <name type="scientific">Dorcoceras hygrometricum</name>
    <dbReference type="NCBI Taxonomy" id="472368"/>
    <lineage>
        <taxon>Eukaryota</taxon>
        <taxon>Viridiplantae</taxon>
        <taxon>Streptophyta</taxon>
        <taxon>Embryophyta</taxon>
        <taxon>Tracheophyta</taxon>
        <taxon>Spermatophyta</taxon>
        <taxon>Magnoliopsida</taxon>
        <taxon>eudicotyledons</taxon>
        <taxon>Gunneridae</taxon>
        <taxon>Pentapetalae</taxon>
        <taxon>asterids</taxon>
        <taxon>lamiids</taxon>
        <taxon>Lamiales</taxon>
        <taxon>Gesneriaceae</taxon>
        <taxon>Didymocarpoideae</taxon>
        <taxon>Trichosporeae</taxon>
        <taxon>Loxocarpinae</taxon>
        <taxon>Dorcoceras</taxon>
    </lineage>
</organism>
<gene>
    <name evidence="1" type="ORF">F511_43298</name>
</gene>
<dbReference type="Proteomes" id="UP000250235">
    <property type="component" value="Unassembled WGS sequence"/>
</dbReference>
<evidence type="ECO:0000313" key="2">
    <source>
        <dbReference type="Proteomes" id="UP000250235"/>
    </source>
</evidence>
<keyword evidence="2" id="KW-1185">Reference proteome</keyword>
<evidence type="ECO:0000313" key="1">
    <source>
        <dbReference type="EMBL" id="KZV35224.1"/>
    </source>
</evidence>
<accession>A0A2Z7BLL7</accession>
<dbReference type="EMBL" id="KV004783">
    <property type="protein sequence ID" value="KZV35224.1"/>
    <property type="molecule type" value="Genomic_DNA"/>
</dbReference>
<proteinExistence type="predicted"/>
<dbReference type="AlphaFoldDB" id="A0A2Z7BLL7"/>
<protein>
    <submittedName>
        <fullName evidence="1">Uncharacterized protein</fullName>
    </submittedName>
</protein>
<sequence length="239" mass="27225">MQQTASRTVHDRIREVLSLQGIGTHFQELPKEETDCWSENRIKRSAAAHLKDFRKFCALLHQTGGAIPLVLEHIKAHQKSTGDRSAVSLSTGYFALLLKLQILRLDILRLDASACDWIHSNSWFKEALDWMCCCLRLVVQMVRSNACDWFCDWLSTQRASAESFVNSTLRQESSSSLYFSSRLLKSCSSWFTSLFSACSWLSSFQLIYCAPAGSTWPPPDYEQLIQLWTSPLLIQLPIP</sequence>
<name>A0A2Z7BLL7_9LAMI</name>
<reference evidence="1 2" key="1">
    <citation type="journal article" date="2015" name="Proc. Natl. Acad. Sci. U.S.A.">
        <title>The resurrection genome of Boea hygrometrica: A blueprint for survival of dehydration.</title>
        <authorList>
            <person name="Xiao L."/>
            <person name="Yang G."/>
            <person name="Zhang L."/>
            <person name="Yang X."/>
            <person name="Zhao S."/>
            <person name="Ji Z."/>
            <person name="Zhou Q."/>
            <person name="Hu M."/>
            <person name="Wang Y."/>
            <person name="Chen M."/>
            <person name="Xu Y."/>
            <person name="Jin H."/>
            <person name="Xiao X."/>
            <person name="Hu G."/>
            <person name="Bao F."/>
            <person name="Hu Y."/>
            <person name="Wan P."/>
            <person name="Li L."/>
            <person name="Deng X."/>
            <person name="Kuang T."/>
            <person name="Xiang C."/>
            <person name="Zhu J.K."/>
            <person name="Oliver M.J."/>
            <person name="He Y."/>
        </authorList>
    </citation>
    <scope>NUCLEOTIDE SEQUENCE [LARGE SCALE GENOMIC DNA]</scope>
    <source>
        <strain evidence="2">cv. XS01</strain>
    </source>
</reference>